<comment type="caution">
    <text evidence="12">The sequence shown here is derived from an EMBL/GenBank/DDBJ whole genome shotgun (WGS) entry which is preliminary data.</text>
</comment>
<dbReference type="RefSeq" id="WP_054559505.1">
    <property type="nucleotide sequence ID" value="NZ_LDJX01000005.1"/>
</dbReference>
<dbReference type="EMBL" id="LDJX01000005">
    <property type="protein sequence ID" value="KPM31170.1"/>
    <property type="molecule type" value="Genomic_DNA"/>
</dbReference>
<evidence type="ECO:0000256" key="4">
    <source>
        <dbReference type="ARBA" id="ARBA00022475"/>
    </source>
</evidence>
<evidence type="ECO:0000256" key="6">
    <source>
        <dbReference type="ARBA" id="ARBA00022692"/>
    </source>
</evidence>
<dbReference type="Pfam" id="PF05569">
    <property type="entry name" value="Peptidase_M56"/>
    <property type="match status" value="1"/>
</dbReference>
<accession>A0A0P7AXV6</accession>
<dbReference type="GO" id="GO:0098797">
    <property type="term" value="C:plasma membrane protein complex"/>
    <property type="evidence" value="ECO:0007669"/>
    <property type="project" value="TreeGrafter"/>
</dbReference>
<evidence type="ECO:0000256" key="1">
    <source>
        <dbReference type="ARBA" id="ARBA00004383"/>
    </source>
</evidence>
<dbReference type="Pfam" id="PF03544">
    <property type="entry name" value="TonB_C"/>
    <property type="match status" value="2"/>
</dbReference>
<dbReference type="InterPro" id="IPR008756">
    <property type="entry name" value="Peptidase_M56"/>
</dbReference>
<dbReference type="SUPFAM" id="SSF74653">
    <property type="entry name" value="TolA/TonB C-terminal domain"/>
    <property type="match status" value="2"/>
</dbReference>
<evidence type="ECO:0000256" key="5">
    <source>
        <dbReference type="ARBA" id="ARBA00022519"/>
    </source>
</evidence>
<proteinExistence type="inferred from homology"/>
<feature type="domain" description="TonB C-terminal" evidence="11">
    <location>
        <begin position="328"/>
        <end position="423"/>
    </location>
</feature>
<keyword evidence="6 10" id="KW-0812">Transmembrane</keyword>
<dbReference type="InterPro" id="IPR006260">
    <property type="entry name" value="TonB/TolA_C"/>
</dbReference>
<keyword evidence="9 10" id="KW-0472">Membrane</keyword>
<dbReference type="AlphaFoldDB" id="A0A0P7AXV6"/>
<keyword evidence="13" id="KW-1185">Reference proteome</keyword>
<dbReference type="CDD" id="cd07341">
    <property type="entry name" value="M56_BlaR1_MecR1_like"/>
    <property type="match status" value="1"/>
</dbReference>
<name>A0A0P7AXV6_9FLAO</name>
<evidence type="ECO:0000313" key="13">
    <source>
        <dbReference type="Proteomes" id="UP000050280"/>
    </source>
</evidence>
<sequence length="632" mass="71888">MIPYLLEILVFQLVFLLVYDLFLKKETFFQWNRTYLIGTFVLSVLLPWVKLEALKVSLPKTISTYVPGYFDWSEPIAIQPEIQRGFWATLAWYEYVFLTGVLVASLLFCYKLFKIYLLRLHGQKRYYPEYTKVVVPKSELAFSFFKQVFLGEAIPKIKETQIIAHELVHIKQWHSLDLVFFELMRIVFWFNPLVYHYQNRISELHEFIADAQVTKSHKKEHYQLLLSEVFQTEHISFVNQFFKSSLIKKRIVMLGKSRSKKVFQLKYLVLLPLVLGMLVYSSCEGEKRHDSLEVPLKVSVEENNVPFAVVDEVPVFPGCENEADKKACFQEKIQDHIRKHFNYPQEALDLGIEGKVSVVFQVTEYGSITNIRKRGPHELLENEVERIINRLPKMQPGEHDGKAVSVPFSIPIIFSLTGTSAEAINDNNQKVNTTLNNENKMVIPFAYADVSPIFPGCENTTDQRACFQKRIGQYVIQSKELNKTGITGRAYAIFVIGSDGRIKNVKVKGSNSQLNNKALQVIENIPVMKPGMKDGKPVNLSYSIPINLASNDVSDIDIQVSGYLTEEGSNSVFVGKVFSSKASKLVGVNIILKGGNMGVVSDGNGTFSIAAKKGQILKLEYEGATAKLYKIE</sequence>
<evidence type="ECO:0000256" key="8">
    <source>
        <dbReference type="ARBA" id="ARBA00022989"/>
    </source>
</evidence>
<dbReference type="InterPro" id="IPR008969">
    <property type="entry name" value="CarboxyPept-like_regulatory"/>
</dbReference>
<comment type="similarity">
    <text evidence="2">Belongs to the TonB family.</text>
</comment>
<dbReference type="PROSITE" id="PS52015">
    <property type="entry name" value="TONB_CTD"/>
    <property type="match status" value="1"/>
</dbReference>
<dbReference type="InterPro" id="IPR051045">
    <property type="entry name" value="TonB-dependent_transducer"/>
</dbReference>
<dbReference type="PANTHER" id="PTHR33446">
    <property type="entry name" value="PROTEIN TONB-RELATED"/>
    <property type="match status" value="1"/>
</dbReference>
<dbReference type="Proteomes" id="UP000050280">
    <property type="component" value="Unassembled WGS sequence"/>
</dbReference>
<organism evidence="12 13">
    <name type="scientific">Croceitalea dokdonensis DOKDO 023</name>
    <dbReference type="NCBI Taxonomy" id="1300341"/>
    <lineage>
        <taxon>Bacteria</taxon>
        <taxon>Pseudomonadati</taxon>
        <taxon>Bacteroidota</taxon>
        <taxon>Flavobacteriia</taxon>
        <taxon>Flavobacteriales</taxon>
        <taxon>Flavobacteriaceae</taxon>
        <taxon>Croceitalea</taxon>
    </lineage>
</organism>
<keyword evidence="3" id="KW-0813">Transport</keyword>
<keyword evidence="7" id="KW-0653">Protein transport</keyword>
<dbReference type="NCBIfam" id="TIGR01352">
    <property type="entry name" value="tonB_Cterm"/>
    <property type="match status" value="1"/>
</dbReference>
<dbReference type="OrthoDB" id="1522859at2"/>
<dbReference type="Gene3D" id="3.30.1150.10">
    <property type="match status" value="2"/>
</dbReference>
<evidence type="ECO:0000256" key="2">
    <source>
        <dbReference type="ARBA" id="ARBA00006555"/>
    </source>
</evidence>
<evidence type="ECO:0000259" key="11">
    <source>
        <dbReference type="PROSITE" id="PS52015"/>
    </source>
</evidence>
<evidence type="ECO:0000256" key="7">
    <source>
        <dbReference type="ARBA" id="ARBA00022927"/>
    </source>
</evidence>
<dbReference type="SUPFAM" id="SSF49464">
    <property type="entry name" value="Carboxypeptidase regulatory domain-like"/>
    <property type="match status" value="1"/>
</dbReference>
<evidence type="ECO:0000256" key="3">
    <source>
        <dbReference type="ARBA" id="ARBA00022448"/>
    </source>
</evidence>
<dbReference type="InterPro" id="IPR037682">
    <property type="entry name" value="TonB_C"/>
</dbReference>
<dbReference type="GO" id="GO:0031992">
    <property type="term" value="F:energy transducer activity"/>
    <property type="evidence" value="ECO:0007669"/>
    <property type="project" value="TreeGrafter"/>
</dbReference>
<feature type="transmembrane region" description="Helical" evidence="10">
    <location>
        <begin position="6"/>
        <end position="23"/>
    </location>
</feature>
<evidence type="ECO:0000256" key="10">
    <source>
        <dbReference type="SAM" id="Phobius"/>
    </source>
</evidence>
<dbReference type="PANTHER" id="PTHR33446:SF2">
    <property type="entry name" value="PROTEIN TONB"/>
    <property type="match status" value="1"/>
</dbReference>
<dbReference type="PATRIC" id="fig|1300341.3.peg.2601"/>
<evidence type="ECO:0000313" key="12">
    <source>
        <dbReference type="EMBL" id="KPM31170.1"/>
    </source>
</evidence>
<gene>
    <name evidence="12" type="ORF">I595_2434</name>
</gene>
<keyword evidence="8 10" id="KW-1133">Transmembrane helix</keyword>
<dbReference type="GO" id="GO:0055085">
    <property type="term" value="P:transmembrane transport"/>
    <property type="evidence" value="ECO:0007669"/>
    <property type="project" value="InterPro"/>
</dbReference>
<dbReference type="STRING" id="1300341.I595_2434"/>
<reference evidence="12 13" key="1">
    <citation type="submission" date="2015-09" db="EMBL/GenBank/DDBJ databases">
        <title>Genome sequence of the marine flavobacterium Croceitalea dokdonensis DOKDO 023 that contains proton- and sodium-pumping rhodopsins.</title>
        <authorList>
            <person name="Kwon S.-K."/>
            <person name="Lee H.K."/>
            <person name="Kwak M.-J."/>
            <person name="Kim J.F."/>
        </authorList>
    </citation>
    <scope>NUCLEOTIDE SEQUENCE [LARGE SCALE GENOMIC DNA]</scope>
    <source>
        <strain evidence="12 13">DOKDO 023</strain>
    </source>
</reference>
<protein>
    <submittedName>
        <fullName evidence="12">Regulatory sensor-transducer, BlaR1/MecR1 family / TonB-dependent receptor</fullName>
    </submittedName>
</protein>
<dbReference type="GO" id="GO:0015031">
    <property type="term" value="P:protein transport"/>
    <property type="evidence" value="ECO:0007669"/>
    <property type="project" value="UniProtKB-KW"/>
</dbReference>
<keyword evidence="5" id="KW-0997">Cell inner membrane</keyword>
<keyword evidence="12" id="KW-0675">Receptor</keyword>
<comment type="subcellular location">
    <subcellularLocation>
        <location evidence="1">Cell inner membrane</location>
        <topology evidence="1">Single-pass membrane protein</topology>
        <orientation evidence="1">Periplasmic side</orientation>
    </subcellularLocation>
</comment>
<feature type="transmembrane region" description="Helical" evidence="10">
    <location>
        <begin position="95"/>
        <end position="117"/>
    </location>
</feature>
<keyword evidence="4" id="KW-1003">Cell membrane</keyword>
<evidence type="ECO:0000256" key="9">
    <source>
        <dbReference type="ARBA" id="ARBA00023136"/>
    </source>
</evidence>